<evidence type="ECO:0000313" key="3">
    <source>
        <dbReference type="EMBL" id="UYP47820.1"/>
    </source>
</evidence>
<evidence type="ECO:0000313" key="4">
    <source>
        <dbReference type="Proteomes" id="UP001208689"/>
    </source>
</evidence>
<dbReference type="Proteomes" id="UP001208689">
    <property type="component" value="Chromosome"/>
</dbReference>
<dbReference type="InterPro" id="IPR001434">
    <property type="entry name" value="OmcB-like_DUF11"/>
</dbReference>
<organism evidence="3 4">
    <name type="scientific">Candidatus Lokiarchaeum ossiferum</name>
    <dbReference type="NCBI Taxonomy" id="2951803"/>
    <lineage>
        <taxon>Archaea</taxon>
        <taxon>Promethearchaeati</taxon>
        <taxon>Promethearchaeota</taxon>
        <taxon>Promethearchaeia</taxon>
        <taxon>Promethearchaeales</taxon>
        <taxon>Promethearchaeaceae</taxon>
        <taxon>Candidatus Lokiarchaeum</taxon>
    </lineage>
</organism>
<dbReference type="Gene3D" id="2.60.40.1170">
    <property type="entry name" value="Mu homology domain, subdomain B"/>
    <property type="match status" value="2"/>
</dbReference>
<evidence type="ECO:0000256" key="1">
    <source>
        <dbReference type="SAM" id="MobiDB-lite"/>
    </source>
</evidence>
<dbReference type="Pfam" id="PF01345">
    <property type="entry name" value="DUF11"/>
    <property type="match status" value="1"/>
</dbReference>
<name>A0ABY6HWE5_9ARCH</name>
<feature type="compositionally biased region" description="Polar residues" evidence="1">
    <location>
        <begin position="99"/>
        <end position="123"/>
    </location>
</feature>
<keyword evidence="4" id="KW-1185">Reference proteome</keyword>
<gene>
    <name evidence="3" type="ORF">NEF87_004105</name>
</gene>
<proteinExistence type="predicted"/>
<evidence type="ECO:0000259" key="2">
    <source>
        <dbReference type="Pfam" id="PF01345"/>
    </source>
</evidence>
<reference evidence="3" key="1">
    <citation type="submission" date="2022-09" db="EMBL/GenBank/DDBJ databases">
        <title>Actin cytoskeleton and complex cell architecture in an #Asgard archaeon.</title>
        <authorList>
            <person name="Ponce Toledo R.I."/>
            <person name="Schleper C."/>
            <person name="Rodrigues Oliveira T."/>
            <person name="Wollweber F."/>
            <person name="Xu J."/>
            <person name="Rittmann S."/>
            <person name="Klingl A."/>
            <person name="Pilhofer M."/>
        </authorList>
    </citation>
    <scope>NUCLEOTIDE SEQUENCE</scope>
    <source>
        <strain evidence="3">B-35</strain>
    </source>
</reference>
<dbReference type="NCBIfam" id="TIGR01451">
    <property type="entry name" value="B_ant_repeat"/>
    <property type="match status" value="1"/>
</dbReference>
<feature type="region of interest" description="Disordered" evidence="1">
    <location>
        <begin position="84"/>
        <end position="125"/>
    </location>
</feature>
<sequence length="764" mass="85600">MGTKYNIIDIGTAEVDKKWMKANFSISYNQFVDKFGDLIEDYLPKDDIEKAIDSPGEEIKIDKKSRDRLEEFFEKVAAKAEEMSSGTKMGFNADERSESATSESMKSRSSQTSTISYQDNDPSTAGIETYDARTGAKEGQIVLGEDGATGELVPLEIIEKVEAHFEFNADEDIEEDRKTSGQFKITNPSESHKIWDIDVNFNKEGSASIDEDIHINNLEPQGEQIIDYEIEEFEEPALNVKEFISTLNDEEINSYSLSTSASNVVLFMITAKNTKDYDLIDVKVTKNIQEGYMGVDVLDTSLGVAEATADNTIEWTIEKLEAGAEAVLKINMTIEVSSAEEKARTGTIAAEYFANKAITGIEIDKFDAYSDNFVGIMEEQQDEDPDKYTCSVWFQNESDFQMQLVNLDVVESESQDKVIDIDPNDIPLIASGATWKSVEWVSETEDGMEPEFQKTVEFFLVSKRKISTLGSLTFDDIELAVAIMAGKLDYSATSIQSYRIVPFDALHQVKNTGGADLNELVIEETIQSGYIPPKAEEIELYIVRPSEDSDTSEGFDVDEEIEWEELGEQISIDESMIEITPNDQEPDTEHIVRINLTELRDNAIGMFIPGMVIKAKYPITAYKVAKDTEYVANVKYLGNTYPAGAPLEISPIEEPRIPVVHMRKRILKGKKVSAMATDGHYEITLTLRNTGADALENIEIKDMVPENFEYADYSLEPVKFDNLEGKDVLIWNIEKIEAEETYTITYKITGTGDEYRASGAQVSM</sequence>
<dbReference type="EMBL" id="CP104013">
    <property type="protein sequence ID" value="UYP47820.1"/>
    <property type="molecule type" value="Genomic_DNA"/>
</dbReference>
<protein>
    <recommendedName>
        <fullName evidence="2">DUF11 domain-containing protein</fullName>
    </recommendedName>
</protein>
<feature type="domain" description="DUF11" evidence="2">
    <location>
        <begin position="676"/>
        <end position="750"/>
    </location>
</feature>
<accession>A0ABY6HWE5</accession>
<dbReference type="InterPro" id="IPR047589">
    <property type="entry name" value="DUF11_rpt"/>
</dbReference>